<keyword evidence="16" id="KW-1185">Reference proteome</keyword>
<evidence type="ECO:0000313" key="15">
    <source>
        <dbReference type="EMBL" id="SJL10490.1"/>
    </source>
</evidence>
<keyword evidence="6" id="KW-0548">Nucleotidyltransferase</keyword>
<evidence type="ECO:0000259" key="14">
    <source>
        <dbReference type="Pfam" id="PF01507"/>
    </source>
</evidence>
<dbReference type="PANTHER" id="PTHR23293">
    <property type="entry name" value="FAD SYNTHETASE-RELATED FMN ADENYLYLTRANSFERASE"/>
    <property type="match status" value="1"/>
</dbReference>
<feature type="region of interest" description="Disordered" evidence="13">
    <location>
        <begin position="230"/>
        <end position="271"/>
    </location>
</feature>
<evidence type="ECO:0000256" key="10">
    <source>
        <dbReference type="ARBA" id="ARBA00031145"/>
    </source>
</evidence>
<evidence type="ECO:0000256" key="7">
    <source>
        <dbReference type="ARBA" id="ARBA00022741"/>
    </source>
</evidence>
<proteinExistence type="predicted"/>
<dbReference type="InterPro" id="IPR002500">
    <property type="entry name" value="PAPS_reduct_dom"/>
</dbReference>
<dbReference type="STRING" id="47428.A0A284RP03"/>
<keyword evidence="9" id="KW-0067">ATP-binding</keyword>
<dbReference type="Pfam" id="PF01507">
    <property type="entry name" value="PAPS_reduct"/>
    <property type="match status" value="1"/>
</dbReference>
<evidence type="ECO:0000313" key="16">
    <source>
        <dbReference type="Proteomes" id="UP000219338"/>
    </source>
</evidence>
<sequence length="481" mass="52941">MDFGQIADDVYALAASEDLIAPLVKEALQVIDEGLDTHGQDRISISFNGGKDCTVLLYLYAGALARRLGPSETMKPIHGIYIAVPSPFPVLERFIDDAAKAYHLDLFHCKPPSEPVETNVTLSEQLEQTPTKPKGGGGMLQALEIYKDRFPEISAILIGTRRADPHGAKLSHRNMTDEGWPSFERINPIINWSYSDVWKFLRQLEVPYCSLYDEGYTSLGSTYNTFPNPALLVPSPPASPQPDEPPTVPTSTPHSRSDSIVSSPSSSSISTPRYRPAFELLEGGLERAGRGSAIQIDVILGTQLDLFINIRDSSLKFVYPFKYFDHHSMAEPFSVGSLYLAGFTQARAPHVGLIIPTSATEGILVHIRVDRAVSPTWTFQTRVQQIAEDMFLSSLLRIAVAGITVGQLKSVAQTVHVPENDEFGECFPWAQAVLQKLHDEGLLQLKSISGLATEFDEFATGSEAYARRDRFPNVAVSQFCA</sequence>
<keyword evidence="8" id="KW-0274">FAD</keyword>
<evidence type="ECO:0000256" key="2">
    <source>
        <dbReference type="ARBA" id="ARBA00012393"/>
    </source>
</evidence>
<evidence type="ECO:0000256" key="4">
    <source>
        <dbReference type="ARBA" id="ARBA00022643"/>
    </source>
</evidence>
<dbReference type="PANTHER" id="PTHR23293:SF9">
    <property type="entry name" value="FAD SYNTHASE"/>
    <property type="match status" value="1"/>
</dbReference>
<dbReference type="GO" id="GO:0005524">
    <property type="term" value="F:ATP binding"/>
    <property type="evidence" value="ECO:0007669"/>
    <property type="project" value="UniProtKB-KW"/>
</dbReference>
<comment type="catalytic activity">
    <reaction evidence="12">
        <text>FMN + ATP + H(+) = FAD + diphosphate</text>
        <dbReference type="Rhea" id="RHEA:17237"/>
        <dbReference type="ChEBI" id="CHEBI:15378"/>
        <dbReference type="ChEBI" id="CHEBI:30616"/>
        <dbReference type="ChEBI" id="CHEBI:33019"/>
        <dbReference type="ChEBI" id="CHEBI:57692"/>
        <dbReference type="ChEBI" id="CHEBI:58210"/>
        <dbReference type="EC" id="2.7.7.2"/>
    </reaction>
</comment>
<gene>
    <name evidence="15" type="ORF">ARMOST_13876</name>
</gene>
<evidence type="ECO:0000256" key="13">
    <source>
        <dbReference type="SAM" id="MobiDB-lite"/>
    </source>
</evidence>
<dbReference type="CDD" id="cd23948">
    <property type="entry name" value="FAD_synthase"/>
    <property type="match status" value="1"/>
</dbReference>
<dbReference type="InterPro" id="IPR014729">
    <property type="entry name" value="Rossmann-like_a/b/a_fold"/>
</dbReference>
<evidence type="ECO:0000256" key="5">
    <source>
        <dbReference type="ARBA" id="ARBA00022679"/>
    </source>
</evidence>
<feature type="domain" description="Phosphoadenosine phosphosulphate reductase" evidence="14">
    <location>
        <begin position="43"/>
        <end position="225"/>
    </location>
</feature>
<evidence type="ECO:0000256" key="12">
    <source>
        <dbReference type="ARBA" id="ARBA00049494"/>
    </source>
</evidence>
<dbReference type="OrthoDB" id="270728at2759"/>
<evidence type="ECO:0000256" key="8">
    <source>
        <dbReference type="ARBA" id="ARBA00022827"/>
    </source>
</evidence>
<dbReference type="EMBL" id="FUEG01000012">
    <property type="protein sequence ID" value="SJL10490.1"/>
    <property type="molecule type" value="Genomic_DNA"/>
</dbReference>
<evidence type="ECO:0000256" key="11">
    <source>
        <dbReference type="ARBA" id="ARBA00031871"/>
    </source>
</evidence>
<feature type="compositionally biased region" description="Low complexity" evidence="13">
    <location>
        <begin position="258"/>
        <end position="270"/>
    </location>
</feature>
<protein>
    <recommendedName>
        <fullName evidence="2">FAD synthase</fullName>
        <ecNumber evidence="2">2.7.7.2</ecNumber>
    </recommendedName>
    <alternativeName>
        <fullName evidence="10">FAD pyrophosphorylase</fullName>
    </alternativeName>
    <alternativeName>
        <fullName evidence="11">FMN adenylyltransferase</fullName>
    </alternativeName>
</protein>
<keyword evidence="3" id="KW-0285">Flavoprotein</keyword>
<dbReference type="Proteomes" id="UP000219338">
    <property type="component" value="Unassembled WGS sequence"/>
</dbReference>
<reference evidence="16" key="1">
    <citation type="journal article" date="2017" name="Nat. Ecol. Evol.">
        <title>Genome expansion and lineage-specific genetic innovations in the forest pathogenic fungi Armillaria.</title>
        <authorList>
            <person name="Sipos G."/>
            <person name="Prasanna A.N."/>
            <person name="Walter M.C."/>
            <person name="O'Connor E."/>
            <person name="Balint B."/>
            <person name="Krizsan K."/>
            <person name="Kiss B."/>
            <person name="Hess J."/>
            <person name="Varga T."/>
            <person name="Slot J."/>
            <person name="Riley R."/>
            <person name="Boka B."/>
            <person name="Rigling D."/>
            <person name="Barry K."/>
            <person name="Lee J."/>
            <person name="Mihaltcheva S."/>
            <person name="LaButti K."/>
            <person name="Lipzen A."/>
            <person name="Waldron R."/>
            <person name="Moloney N.M."/>
            <person name="Sperisen C."/>
            <person name="Kredics L."/>
            <person name="Vagvoelgyi C."/>
            <person name="Patrignani A."/>
            <person name="Fitzpatrick D."/>
            <person name="Nagy I."/>
            <person name="Doyle S."/>
            <person name="Anderson J.B."/>
            <person name="Grigoriev I.V."/>
            <person name="Gueldener U."/>
            <person name="Muensterkoetter M."/>
            <person name="Nagy L.G."/>
        </authorList>
    </citation>
    <scope>NUCLEOTIDE SEQUENCE [LARGE SCALE GENOMIC DNA]</scope>
    <source>
        <strain evidence="16">C18/9</strain>
    </source>
</reference>
<dbReference type="SUPFAM" id="SSF52402">
    <property type="entry name" value="Adenine nucleotide alpha hydrolases-like"/>
    <property type="match status" value="1"/>
</dbReference>
<dbReference type="EC" id="2.7.7.2" evidence="2"/>
<evidence type="ECO:0000256" key="9">
    <source>
        <dbReference type="ARBA" id="ARBA00022840"/>
    </source>
</evidence>
<keyword evidence="4" id="KW-0288">FMN</keyword>
<evidence type="ECO:0000256" key="6">
    <source>
        <dbReference type="ARBA" id="ARBA00022695"/>
    </source>
</evidence>
<dbReference type="GO" id="GO:0003919">
    <property type="term" value="F:FMN adenylyltransferase activity"/>
    <property type="evidence" value="ECO:0007669"/>
    <property type="project" value="UniProtKB-EC"/>
</dbReference>
<organism evidence="15 16">
    <name type="scientific">Armillaria ostoyae</name>
    <name type="common">Armillaria root rot fungus</name>
    <dbReference type="NCBI Taxonomy" id="47428"/>
    <lineage>
        <taxon>Eukaryota</taxon>
        <taxon>Fungi</taxon>
        <taxon>Dikarya</taxon>
        <taxon>Basidiomycota</taxon>
        <taxon>Agaricomycotina</taxon>
        <taxon>Agaricomycetes</taxon>
        <taxon>Agaricomycetidae</taxon>
        <taxon>Agaricales</taxon>
        <taxon>Marasmiineae</taxon>
        <taxon>Physalacriaceae</taxon>
        <taxon>Armillaria</taxon>
    </lineage>
</organism>
<keyword evidence="5" id="KW-0808">Transferase</keyword>
<evidence type="ECO:0000256" key="1">
    <source>
        <dbReference type="ARBA" id="ARBA00004726"/>
    </source>
</evidence>
<dbReference type="AlphaFoldDB" id="A0A284RP03"/>
<feature type="compositionally biased region" description="Pro residues" evidence="13">
    <location>
        <begin position="234"/>
        <end position="248"/>
    </location>
</feature>
<comment type="pathway">
    <text evidence="1">Cofactor biosynthesis; FAD biosynthesis; FAD from FMN: step 1/1.</text>
</comment>
<dbReference type="Gene3D" id="3.40.50.620">
    <property type="entry name" value="HUPs"/>
    <property type="match status" value="1"/>
</dbReference>
<name>A0A284RP03_ARMOS</name>
<evidence type="ECO:0000256" key="3">
    <source>
        <dbReference type="ARBA" id="ARBA00022630"/>
    </source>
</evidence>
<dbReference type="GO" id="GO:0006747">
    <property type="term" value="P:FAD biosynthetic process"/>
    <property type="evidence" value="ECO:0007669"/>
    <property type="project" value="TreeGrafter"/>
</dbReference>
<accession>A0A284RP03</accession>
<keyword evidence="7" id="KW-0547">Nucleotide-binding</keyword>